<dbReference type="PANTHER" id="PTHR39321">
    <property type="entry name" value="NICOTINATE-NUCLEOTIDE ADENYLYLTRANSFERASE-RELATED"/>
    <property type="match status" value="1"/>
</dbReference>
<keyword evidence="9 11" id="KW-0520">NAD</keyword>
<sequence length="218" mass="23923">MTRSLPRPLAGKLWDGMVVGLLGGSFNPAHGGHRFMSLQALRHLGLDQVWWLVSPQNPLKAATGMADLSTRLRTARARASHPRIVVTDIERELGTRFTAETLGELTRRFPRTRFVWLMGADNLSQIPRWKDWTGIFGMVPVAVFPRRPYSIGALGGKAARRFARARVGAAKAQALPTMEPPAWTFIGGPLHPASATDIRARGDSLAWVAGDRDAADRV</sequence>
<dbReference type="InterPro" id="IPR005248">
    <property type="entry name" value="NadD/NMNAT"/>
</dbReference>
<dbReference type="NCBIfam" id="NF000843">
    <property type="entry name" value="PRK00071.2-2"/>
    <property type="match status" value="1"/>
</dbReference>
<gene>
    <name evidence="11" type="primary">nadD</name>
    <name evidence="13" type="ORF">HHL28_10430</name>
</gene>
<evidence type="ECO:0000256" key="5">
    <source>
        <dbReference type="ARBA" id="ARBA00022679"/>
    </source>
</evidence>
<dbReference type="InterPro" id="IPR014729">
    <property type="entry name" value="Rossmann-like_a/b/a_fold"/>
</dbReference>
<evidence type="ECO:0000256" key="11">
    <source>
        <dbReference type="HAMAP-Rule" id="MF_00244"/>
    </source>
</evidence>
<dbReference type="EC" id="2.7.7.18" evidence="11"/>
<feature type="domain" description="Cytidyltransferase-like" evidence="12">
    <location>
        <begin position="21"/>
        <end position="201"/>
    </location>
</feature>
<comment type="function">
    <text evidence="1 11">Catalyzes the reversible adenylation of nicotinate mononucleotide (NaMN) to nicotinic acid adenine dinucleotide (NaAD).</text>
</comment>
<dbReference type="KEGG" id="acru:HHL28_10430"/>
<dbReference type="GO" id="GO:0009435">
    <property type="term" value="P:NAD+ biosynthetic process"/>
    <property type="evidence" value="ECO:0007669"/>
    <property type="project" value="UniProtKB-UniRule"/>
</dbReference>
<keyword evidence="8 11" id="KW-0067">ATP-binding</keyword>
<name>A0A858R8D5_9PROT</name>
<dbReference type="Gene3D" id="3.40.50.620">
    <property type="entry name" value="HUPs"/>
    <property type="match status" value="1"/>
</dbReference>
<evidence type="ECO:0000256" key="9">
    <source>
        <dbReference type="ARBA" id="ARBA00023027"/>
    </source>
</evidence>
<keyword evidence="7 11" id="KW-0547">Nucleotide-binding</keyword>
<protein>
    <recommendedName>
        <fullName evidence="11">Probable nicotinate-nucleotide adenylyltransferase</fullName>
        <ecNumber evidence="11">2.7.7.18</ecNumber>
    </recommendedName>
    <alternativeName>
        <fullName evidence="11">Deamido-NAD(+) diphosphorylase</fullName>
    </alternativeName>
    <alternativeName>
        <fullName evidence="11">Deamido-NAD(+) pyrophosphorylase</fullName>
    </alternativeName>
    <alternativeName>
        <fullName evidence="11">Nicotinate mononucleotide adenylyltransferase</fullName>
        <shortName evidence="11">NaMN adenylyltransferase</shortName>
    </alternativeName>
</protein>
<evidence type="ECO:0000259" key="12">
    <source>
        <dbReference type="Pfam" id="PF01467"/>
    </source>
</evidence>
<dbReference type="AlphaFoldDB" id="A0A858R8D5"/>
<evidence type="ECO:0000256" key="4">
    <source>
        <dbReference type="ARBA" id="ARBA00022642"/>
    </source>
</evidence>
<comment type="pathway">
    <text evidence="2 11">Cofactor biosynthesis; NAD(+) biosynthesis; deamido-NAD(+) from nicotinate D-ribonucleotide: step 1/1.</text>
</comment>
<dbReference type="InterPro" id="IPR004821">
    <property type="entry name" value="Cyt_trans-like"/>
</dbReference>
<reference evidence="13" key="1">
    <citation type="submission" date="2020-04" db="EMBL/GenBank/DDBJ databases">
        <title>A desert anoxygenic phototrophic bacterium fixes CO2 using RubisCO under aerobic conditions.</title>
        <authorList>
            <person name="Tang K."/>
        </authorList>
    </citation>
    <scope>NUCLEOTIDE SEQUENCE [LARGE SCALE GENOMIC DNA]</scope>
    <source>
        <strain evidence="13">MIMtkB3</strain>
    </source>
</reference>
<dbReference type="GO" id="GO:0005524">
    <property type="term" value="F:ATP binding"/>
    <property type="evidence" value="ECO:0007669"/>
    <property type="project" value="UniProtKB-KW"/>
</dbReference>
<accession>A0A858R8D5</accession>
<organism evidence="13 14">
    <name type="scientific">Aerophototrophica crusticola</name>
    <dbReference type="NCBI Taxonomy" id="1709002"/>
    <lineage>
        <taxon>Bacteria</taxon>
        <taxon>Pseudomonadati</taxon>
        <taxon>Pseudomonadota</taxon>
        <taxon>Alphaproteobacteria</taxon>
        <taxon>Rhodospirillales</taxon>
        <taxon>Rhodospirillaceae</taxon>
        <taxon>Aerophototrophica</taxon>
    </lineage>
</organism>
<evidence type="ECO:0000256" key="7">
    <source>
        <dbReference type="ARBA" id="ARBA00022741"/>
    </source>
</evidence>
<dbReference type="GO" id="GO:0004515">
    <property type="term" value="F:nicotinate-nucleotide adenylyltransferase activity"/>
    <property type="evidence" value="ECO:0007669"/>
    <property type="project" value="UniProtKB-UniRule"/>
</dbReference>
<evidence type="ECO:0000256" key="2">
    <source>
        <dbReference type="ARBA" id="ARBA00005019"/>
    </source>
</evidence>
<keyword evidence="5 11" id="KW-0808">Transferase</keyword>
<evidence type="ECO:0000256" key="1">
    <source>
        <dbReference type="ARBA" id="ARBA00002324"/>
    </source>
</evidence>
<comment type="catalytic activity">
    <reaction evidence="10 11">
        <text>nicotinate beta-D-ribonucleotide + ATP + H(+) = deamido-NAD(+) + diphosphate</text>
        <dbReference type="Rhea" id="RHEA:22860"/>
        <dbReference type="ChEBI" id="CHEBI:15378"/>
        <dbReference type="ChEBI" id="CHEBI:30616"/>
        <dbReference type="ChEBI" id="CHEBI:33019"/>
        <dbReference type="ChEBI" id="CHEBI:57502"/>
        <dbReference type="ChEBI" id="CHEBI:58437"/>
        <dbReference type="EC" id="2.7.7.18"/>
    </reaction>
</comment>
<dbReference type="CDD" id="cd02165">
    <property type="entry name" value="NMNAT"/>
    <property type="match status" value="1"/>
</dbReference>
<evidence type="ECO:0000256" key="8">
    <source>
        <dbReference type="ARBA" id="ARBA00022840"/>
    </source>
</evidence>
<proteinExistence type="inferred from homology"/>
<dbReference type="SUPFAM" id="SSF52374">
    <property type="entry name" value="Nucleotidylyl transferase"/>
    <property type="match status" value="1"/>
</dbReference>
<dbReference type="PANTHER" id="PTHR39321:SF3">
    <property type="entry name" value="PHOSPHOPANTETHEINE ADENYLYLTRANSFERASE"/>
    <property type="match status" value="1"/>
</dbReference>
<evidence type="ECO:0000313" key="13">
    <source>
        <dbReference type="EMBL" id="QJE73453.1"/>
    </source>
</evidence>
<comment type="similarity">
    <text evidence="3 11">Belongs to the NadD family.</text>
</comment>
<dbReference type="Proteomes" id="UP000501891">
    <property type="component" value="Chromosome"/>
</dbReference>
<keyword evidence="14" id="KW-1185">Reference proteome</keyword>
<evidence type="ECO:0000256" key="6">
    <source>
        <dbReference type="ARBA" id="ARBA00022695"/>
    </source>
</evidence>
<dbReference type="Pfam" id="PF01467">
    <property type="entry name" value="CTP_transf_like"/>
    <property type="match status" value="1"/>
</dbReference>
<keyword evidence="6 11" id="KW-0548">Nucleotidyltransferase</keyword>
<evidence type="ECO:0000256" key="10">
    <source>
        <dbReference type="ARBA" id="ARBA00048721"/>
    </source>
</evidence>
<keyword evidence="4 11" id="KW-0662">Pyridine nucleotide biosynthesis</keyword>
<evidence type="ECO:0000256" key="3">
    <source>
        <dbReference type="ARBA" id="ARBA00009014"/>
    </source>
</evidence>
<evidence type="ECO:0000313" key="14">
    <source>
        <dbReference type="Proteomes" id="UP000501891"/>
    </source>
</evidence>
<dbReference type="EMBL" id="CP051775">
    <property type="protein sequence ID" value="QJE73453.1"/>
    <property type="molecule type" value="Genomic_DNA"/>
</dbReference>
<dbReference type="HAMAP" id="MF_00244">
    <property type="entry name" value="NaMN_adenylyltr"/>
    <property type="match status" value="1"/>
</dbReference>
<dbReference type="UniPathway" id="UPA00253">
    <property type="reaction ID" value="UER00332"/>
</dbReference>